<evidence type="ECO:0000313" key="8">
    <source>
        <dbReference type="EMBL" id="AUP80662.1"/>
    </source>
</evidence>
<dbReference type="InterPro" id="IPR012944">
    <property type="entry name" value="SusD_RagB_dom"/>
</dbReference>
<dbReference type="GO" id="GO:0009279">
    <property type="term" value="C:cell outer membrane"/>
    <property type="evidence" value="ECO:0007669"/>
    <property type="project" value="UniProtKB-SubCell"/>
</dbReference>
<accession>A0A2K9PUC6</accession>
<dbReference type="OrthoDB" id="5694214at2"/>
<dbReference type="EMBL" id="CP025791">
    <property type="protein sequence ID" value="AUP80662.1"/>
    <property type="molecule type" value="Genomic_DNA"/>
</dbReference>
<dbReference type="Proteomes" id="UP000235826">
    <property type="component" value="Chromosome"/>
</dbReference>
<evidence type="ECO:0000256" key="1">
    <source>
        <dbReference type="ARBA" id="ARBA00004442"/>
    </source>
</evidence>
<evidence type="ECO:0000259" key="7">
    <source>
        <dbReference type="Pfam" id="PF14322"/>
    </source>
</evidence>
<feature type="domain" description="SusD-like N-terminal" evidence="7">
    <location>
        <begin position="111"/>
        <end position="199"/>
    </location>
</feature>
<comment type="subcellular location">
    <subcellularLocation>
        <location evidence="1">Cell outer membrane</location>
    </subcellularLocation>
</comment>
<organism evidence="8 9">
    <name type="scientific">Flavivirga eckloniae</name>
    <dbReference type="NCBI Taxonomy" id="1803846"/>
    <lineage>
        <taxon>Bacteria</taxon>
        <taxon>Pseudomonadati</taxon>
        <taxon>Bacteroidota</taxon>
        <taxon>Flavobacteriia</taxon>
        <taxon>Flavobacteriales</taxon>
        <taxon>Flavobacteriaceae</taxon>
        <taxon>Flavivirga</taxon>
    </lineage>
</organism>
<comment type="similarity">
    <text evidence="2">Belongs to the SusD family.</text>
</comment>
<evidence type="ECO:0000256" key="3">
    <source>
        <dbReference type="ARBA" id="ARBA00022729"/>
    </source>
</evidence>
<evidence type="ECO:0000256" key="5">
    <source>
        <dbReference type="ARBA" id="ARBA00023237"/>
    </source>
</evidence>
<keyword evidence="4" id="KW-0472">Membrane</keyword>
<sequence>MKKYIILFLVITSIISYSCSNEFDQIIPAEDRSFEDVFLDIDRTRSFLGPAYRGVRGAPWIGLDYYTTNAVNVDGDQGVPGYTAESSPVGGEWNTALTNIFKINEYFKYGFNIKYDALNEELGEELKGRLKGEAYGLRGYYKWLLLKNFAGPSAADGTMLGIPIIDELLSIEEVNNIPRSTYLESYNSIKKDLDSAYKYVDVLRYQGNGDIDGINLTGRVSREVIWAIRARLDLFAASSAYQQISWEQAAQTAYNAIIQVDGGGLKGNGLEEFGNFNDTKNIDHLWRRTFARNANLEKAHFPPSMFGRGEANPSQNLVNAFPDSNGYPINHPNSIYNGISPYENRDGRLERFIFYNGENDFRDTNIEVFEGGKDANGGFRKRATRTGYYMKKYLSSNIDLTPQSTSGSNVDFKTYAIFDRAGLYLDFAEAAVEAYGVNGSDGSMAFTAKDVIGTIRLRAGITNDLYLDIADDFQNTFRDLIRNERRIEFAFEGEYFYDVRRWKLPLEELNTSTMGVNVIKQENGSFTYEEKEVESKVFLERMYYNPLPRHEVLTSNVLIQNAGWE</sequence>
<name>A0A2K9PUC6_9FLAO</name>
<dbReference type="AlphaFoldDB" id="A0A2K9PUC6"/>
<dbReference type="Pfam" id="PF07980">
    <property type="entry name" value="SusD_RagB"/>
    <property type="match status" value="1"/>
</dbReference>
<dbReference type="KEGG" id="fek:C1H87_18860"/>
<evidence type="ECO:0008006" key="10">
    <source>
        <dbReference type="Google" id="ProtNLM"/>
    </source>
</evidence>
<dbReference type="SUPFAM" id="SSF48452">
    <property type="entry name" value="TPR-like"/>
    <property type="match status" value="1"/>
</dbReference>
<dbReference type="PROSITE" id="PS51257">
    <property type="entry name" value="PROKAR_LIPOPROTEIN"/>
    <property type="match status" value="1"/>
</dbReference>
<dbReference type="Pfam" id="PF14322">
    <property type="entry name" value="SusD-like_3"/>
    <property type="match status" value="1"/>
</dbReference>
<dbReference type="RefSeq" id="WP_102757308.1">
    <property type="nucleotide sequence ID" value="NZ_CP025791.1"/>
</dbReference>
<gene>
    <name evidence="8" type="ORF">C1H87_18860</name>
</gene>
<keyword evidence="3" id="KW-0732">Signal</keyword>
<protein>
    <recommendedName>
        <fullName evidence="10">RagB/SusD family nutrient uptake outer membrane protein</fullName>
    </recommendedName>
</protein>
<keyword evidence="5" id="KW-0998">Cell outer membrane</keyword>
<keyword evidence="9" id="KW-1185">Reference proteome</keyword>
<reference evidence="8 9" key="1">
    <citation type="submission" date="2018-01" db="EMBL/GenBank/DDBJ databases">
        <title>Complete genome sequence of Flavivirga eckloniae ECD14 isolated from seaweed Ecklonia cava.</title>
        <authorList>
            <person name="Lee J.H."/>
            <person name="Baik K.S."/>
            <person name="Seong C.N."/>
        </authorList>
    </citation>
    <scope>NUCLEOTIDE SEQUENCE [LARGE SCALE GENOMIC DNA]</scope>
    <source>
        <strain evidence="8 9">ECD14</strain>
    </source>
</reference>
<proteinExistence type="inferred from homology"/>
<evidence type="ECO:0000313" key="9">
    <source>
        <dbReference type="Proteomes" id="UP000235826"/>
    </source>
</evidence>
<evidence type="ECO:0000259" key="6">
    <source>
        <dbReference type="Pfam" id="PF07980"/>
    </source>
</evidence>
<dbReference type="InterPro" id="IPR033985">
    <property type="entry name" value="SusD-like_N"/>
</dbReference>
<dbReference type="InterPro" id="IPR011990">
    <property type="entry name" value="TPR-like_helical_dom_sf"/>
</dbReference>
<evidence type="ECO:0000256" key="2">
    <source>
        <dbReference type="ARBA" id="ARBA00006275"/>
    </source>
</evidence>
<evidence type="ECO:0000256" key="4">
    <source>
        <dbReference type="ARBA" id="ARBA00023136"/>
    </source>
</evidence>
<feature type="domain" description="RagB/SusD" evidence="6">
    <location>
        <begin position="301"/>
        <end position="564"/>
    </location>
</feature>
<dbReference type="Gene3D" id="1.25.40.390">
    <property type="match status" value="1"/>
</dbReference>